<keyword evidence="3" id="KW-1185">Reference proteome</keyword>
<protein>
    <submittedName>
        <fullName evidence="2">Uncharacterized protein</fullName>
    </submittedName>
</protein>
<proteinExistence type="predicted"/>
<name>A0AAV7TQP9_PLEWA</name>
<sequence>MPTKPVWAVPLRQEKARYLCGIKARGLATEANLFTASAYRQGKARPLYALSQNKTERPAQTIPRFTPCAGPTLPQSDPPCPRGIDTVDTSNPEVLREATNPIAHPGDNRQREPFCAVTRLQKEELKDVEGGDDMRTRTPKLGDSKGKKGRRMAAEFSSKTVKRDRSLDGKTHQRPGRRPTQAPATLGEERGQFRCME</sequence>
<feature type="compositionally biased region" description="Basic and acidic residues" evidence="1">
    <location>
        <begin position="187"/>
        <end position="197"/>
    </location>
</feature>
<gene>
    <name evidence="2" type="ORF">NDU88_003257</name>
</gene>
<evidence type="ECO:0000313" key="3">
    <source>
        <dbReference type="Proteomes" id="UP001066276"/>
    </source>
</evidence>
<dbReference type="EMBL" id="JANPWB010000006">
    <property type="protein sequence ID" value="KAJ1178007.1"/>
    <property type="molecule type" value="Genomic_DNA"/>
</dbReference>
<feature type="compositionally biased region" description="Basic and acidic residues" evidence="1">
    <location>
        <begin position="161"/>
        <end position="171"/>
    </location>
</feature>
<organism evidence="2 3">
    <name type="scientific">Pleurodeles waltl</name>
    <name type="common">Iberian ribbed newt</name>
    <dbReference type="NCBI Taxonomy" id="8319"/>
    <lineage>
        <taxon>Eukaryota</taxon>
        <taxon>Metazoa</taxon>
        <taxon>Chordata</taxon>
        <taxon>Craniata</taxon>
        <taxon>Vertebrata</taxon>
        <taxon>Euteleostomi</taxon>
        <taxon>Amphibia</taxon>
        <taxon>Batrachia</taxon>
        <taxon>Caudata</taxon>
        <taxon>Salamandroidea</taxon>
        <taxon>Salamandridae</taxon>
        <taxon>Pleurodelinae</taxon>
        <taxon>Pleurodeles</taxon>
    </lineage>
</organism>
<comment type="caution">
    <text evidence="2">The sequence shown here is derived from an EMBL/GenBank/DDBJ whole genome shotgun (WGS) entry which is preliminary data.</text>
</comment>
<evidence type="ECO:0000313" key="2">
    <source>
        <dbReference type="EMBL" id="KAJ1178007.1"/>
    </source>
</evidence>
<dbReference type="Proteomes" id="UP001066276">
    <property type="component" value="Chromosome 3_2"/>
</dbReference>
<reference evidence="2" key="1">
    <citation type="journal article" date="2022" name="bioRxiv">
        <title>Sequencing and chromosome-scale assembly of the giantPleurodeles waltlgenome.</title>
        <authorList>
            <person name="Brown T."/>
            <person name="Elewa A."/>
            <person name="Iarovenko S."/>
            <person name="Subramanian E."/>
            <person name="Araus A.J."/>
            <person name="Petzold A."/>
            <person name="Susuki M."/>
            <person name="Suzuki K.-i.T."/>
            <person name="Hayashi T."/>
            <person name="Toyoda A."/>
            <person name="Oliveira C."/>
            <person name="Osipova E."/>
            <person name="Leigh N.D."/>
            <person name="Simon A."/>
            <person name="Yun M.H."/>
        </authorList>
    </citation>
    <scope>NUCLEOTIDE SEQUENCE</scope>
    <source>
        <strain evidence="2">20211129_DDA</strain>
        <tissue evidence="2">Liver</tissue>
    </source>
</reference>
<feature type="compositionally biased region" description="Basic and acidic residues" evidence="1">
    <location>
        <begin position="126"/>
        <end position="146"/>
    </location>
</feature>
<dbReference type="AlphaFoldDB" id="A0AAV7TQP9"/>
<evidence type="ECO:0000256" key="1">
    <source>
        <dbReference type="SAM" id="MobiDB-lite"/>
    </source>
</evidence>
<feature type="region of interest" description="Disordered" evidence="1">
    <location>
        <begin position="126"/>
        <end position="197"/>
    </location>
</feature>
<accession>A0AAV7TQP9</accession>